<sequence length="125" mass="14566">MKLSWEQSAILFLLVSGDLGLPLAIDETMRYITFSLMTFREAKRDVTLNGYLIPKGWKVFVWYRAIHQDPEVYPNPRIFDPSRFDIGNQIVPWPLGMSLPNWKSQCFFTTFCLTTSLSIQIQMLL</sequence>
<keyword evidence="4" id="KW-0732">Signal</keyword>
<dbReference type="InterPro" id="IPR002397">
    <property type="entry name" value="Cyt_P450_B"/>
</dbReference>
<dbReference type="Gene3D" id="1.10.630.10">
    <property type="entry name" value="Cytochrome P450"/>
    <property type="match status" value="1"/>
</dbReference>
<evidence type="ECO:0000256" key="2">
    <source>
        <dbReference type="ARBA" id="ARBA00022723"/>
    </source>
</evidence>
<evidence type="ECO:0000313" key="6">
    <source>
        <dbReference type="Proteomes" id="UP001341840"/>
    </source>
</evidence>
<organism evidence="5 6">
    <name type="scientific">Stylosanthes scabra</name>
    <dbReference type="NCBI Taxonomy" id="79078"/>
    <lineage>
        <taxon>Eukaryota</taxon>
        <taxon>Viridiplantae</taxon>
        <taxon>Streptophyta</taxon>
        <taxon>Embryophyta</taxon>
        <taxon>Tracheophyta</taxon>
        <taxon>Spermatophyta</taxon>
        <taxon>Magnoliopsida</taxon>
        <taxon>eudicotyledons</taxon>
        <taxon>Gunneridae</taxon>
        <taxon>Pentapetalae</taxon>
        <taxon>rosids</taxon>
        <taxon>fabids</taxon>
        <taxon>Fabales</taxon>
        <taxon>Fabaceae</taxon>
        <taxon>Papilionoideae</taxon>
        <taxon>50 kb inversion clade</taxon>
        <taxon>dalbergioids sensu lato</taxon>
        <taxon>Dalbergieae</taxon>
        <taxon>Pterocarpus clade</taxon>
        <taxon>Stylosanthes</taxon>
    </lineage>
</organism>
<dbReference type="PRINTS" id="PR00359">
    <property type="entry name" value="BP450"/>
</dbReference>
<protein>
    <recommendedName>
        <fullName evidence="7">Cytochrome P450</fullName>
    </recommendedName>
</protein>
<dbReference type="PANTHER" id="PTHR24286:SF356">
    <property type="entry name" value="ENT-KAURENOIC ACID OXIDASE 2"/>
    <property type="match status" value="1"/>
</dbReference>
<gene>
    <name evidence="5" type="ORF">PIB30_003402</name>
</gene>
<keyword evidence="6" id="KW-1185">Reference proteome</keyword>
<proteinExistence type="inferred from homology"/>
<feature type="signal peptide" evidence="4">
    <location>
        <begin position="1"/>
        <end position="20"/>
    </location>
</feature>
<comment type="similarity">
    <text evidence="1">Belongs to the cytochrome P450 family.</text>
</comment>
<evidence type="ECO:0008006" key="7">
    <source>
        <dbReference type="Google" id="ProtNLM"/>
    </source>
</evidence>
<accession>A0ABU6U583</accession>
<keyword evidence="3" id="KW-0408">Iron</keyword>
<reference evidence="5 6" key="1">
    <citation type="journal article" date="2023" name="Plants (Basel)">
        <title>Bridging the Gap: Combining Genomics and Transcriptomics Approaches to Understand Stylosanthes scabra, an Orphan Legume from the Brazilian Caatinga.</title>
        <authorList>
            <person name="Ferreira-Neto J.R.C."/>
            <person name="da Silva M.D."/>
            <person name="Binneck E."/>
            <person name="de Melo N.F."/>
            <person name="da Silva R.H."/>
            <person name="de Melo A.L.T.M."/>
            <person name="Pandolfi V."/>
            <person name="Bustamante F.O."/>
            <person name="Brasileiro-Vidal A.C."/>
            <person name="Benko-Iseppon A.M."/>
        </authorList>
    </citation>
    <scope>NUCLEOTIDE SEQUENCE [LARGE SCALE GENOMIC DNA]</scope>
    <source>
        <tissue evidence="5">Leaves</tissue>
    </source>
</reference>
<evidence type="ECO:0000256" key="3">
    <source>
        <dbReference type="ARBA" id="ARBA00023004"/>
    </source>
</evidence>
<dbReference type="Proteomes" id="UP001341840">
    <property type="component" value="Unassembled WGS sequence"/>
</dbReference>
<dbReference type="SUPFAM" id="SSF48264">
    <property type="entry name" value="Cytochrome P450"/>
    <property type="match status" value="1"/>
</dbReference>
<evidence type="ECO:0000256" key="1">
    <source>
        <dbReference type="ARBA" id="ARBA00010617"/>
    </source>
</evidence>
<evidence type="ECO:0000256" key="4">
    <source>
        <dbReference type="SAM" id="SignalP"/>
    </source>
</evidence>
<dbReference type="Pfam" id="PF00067">
    <property type="entry name" value="p450"/>
    <property type="match status" value="1"/>
</dbReference>
<comment type="caution">
    <text evidence="5">The sequence shown here is derived from an EMBL/GenBank/DDBJ whole genome shotgun (WGS) entry which is preliminary data.</text>
</comment>
<keyword evidence="2" id="KW-0479">Metal-binding</keyword>
<name>A0ABU6U583_9FABA</name>
<dbReference type="InterPro" id="IPR001128">
    <property type="entry name" value="Cyt_P450"/>
</dbReference>
<evidence type="ECO:0000313" key="5">
    <source>
        <dbReference type="EMBL" id="MED6155208.1"/>
    </source>
</evidence>
<dbReference type="InterPro" id="IPR036396">
    <property type="entry name" value="Cyt_P450_sf"/>
</dbReference>
<dbReference type="PANTHER" id="PTHR24286">
    <property type="entry name" value="CYTOCHROME P450 26"/>
    <property type="match status" value="1"/>
</dbReference>
<feature type="chain" id="PRO_5047299028" description="Cytochrome P450" evidence="4">
    <location>
        <begin position="21"/>
        <end position="125"/>
    </location>
</feature>
<dbReference type="EMBL" id="JASCZI010120835">
    <property type="protein sequence ID" value="MED6155208.1"/>
    <property type="molecule type" value="Genomic_DNA"/>
</dbReference>